<proteinExistence type="inferred from homology"/>
<dbReference type="EMBL" id="CP036275">
    <property type="protein sequence ID" value="QDU39549.1"/>
    <property type="molecule type" value="Genomic_DNA"/>
</dbReference>
<dbReference type="GO" id="GO:0016987">
    <property type="term" value="F:sigma factor activity"/>
    <property type="evidence" value="ECO:0007669"/>
    <property type="project" value="UniProtKB-KW"/>
</dbReference>
<feature type="domain" description="RNA polymerase sigma-70 region 2" evidence="6">
    <location>
        <begin position="33"/>
        <end position="98"/>
    </location>
</feature>
<dbReference type="Pfam" id="PF04545">
    <property type="entry name" value="Sigma70_r4"/>
    <property type="match status" value="1"/>
</dbReference>
<protein>
    <submittedName>
        <fullName evidence="8">RNA polymerase sigma factor</fullName>
    </submittedName>
</protein>
<dbReference type="Pfam" id="PF04542">
    <property type="entry name" value="Sigma70_r2"/>
    <property type="match status" value="1"/>
</dbReference>
<dbReference type="AlphaFoldDB" id="A0A517ZAU1"/>
<dbReference type="GO" id="GO:0003677">
    <property type="term" value="F:DNA binding"/>
    <property type="evidence" value="ECO:0007669"/>
    <property type="project" value="UniProtKB-KW"/>
</dbReference>
<evidence type="ECO:0000313" key="8">
    <source>
        <dbReference type="EMBL" id="QDU39549.1"/>
    </source>
</evidence>
<evidence type="ECO:0000256" key="4">
    <source>
        <dbReference type="ARBA" id="ARBA00023125"/>
    </source>
</evidence>
<dbReference type="Gene3D" id="1.10.1740.10">
    <property type="match status" value="1"/>
</dbReference>
<reference evidence="8 9" key="1">
    <citation type="submission" date="2019-02" db="EMBL/GenBank/DDBJ databases">
        <title>Deep-cultivation of Planctomycetes and their phenomic and genomic characterization uncovers novel biology.</title>
        <authorList>
            <person name="Wiegand S."/>
            <person name="Jogler M."/>
            <person name="Boedeker C."/>
            <person name="Pinto D."/>
            <person name="Vollmers J."/>
            <person name="Rivas-Marin E."/>
            <person name="Kohn T."/>
            <person name="Peeters S.H."/>
            <person name="Heuer A."/>
            <person name="Rast P."/>
            <person name="Oberbeckmann S."/>
            <person name="Bunk B."/>
            <person name="Jeske O."/>
            <person name="Meyerdierks A."/>
            <person name="Storesund J.E."/>
            <person name="Kallscheuer N."/>
            <person name="Luecker S."/>
            <person name="Lage O.M."/>
            <person name="Pohl T."/>
            <person name="Merkel B.J."/>
            <person name="Hornburger P."/>
            <person name="Mueller R.-W."/>
            <person name="Bruemmer F."/>
            <person name="Labrenz M."/>
            <person name="Spormann A.M."/>
            <person name="Op den Camp H."/>
            <person name="Overmann J."/>
            <person name="Amann R."/>
            <person name="Jetten M.S.M."/>
            <person name="Mascher T."/>
            <person name="Medema M.H."/>
            <person name="Devos D.P."/>
            <person name="Kaster A.-K."/>
            <person name="Ovreas L."/>
            <person name="Rohde M."/>
            <person name="Galperin M.Y."/>
            <person name="Jogler C."/>
        </authorList>
    </citation>
    <scope>NUCLEOTIDE SEQUENCE [LARGE SCALE GENOMIC DNA]</scope>
    <source>
        <strain evidence="8 9">Mal4</strain>
    </source>
</reference>
<dbReference type="NCBIfam" id="TIGR02937">
    <property type="entry name" value="sigma70-ECF"/>
    <property type="match status" value="1"/>
</dbReference>
<organism evidence="8 9">
    <name type="scientific">Maioricimonas rarisocia</name>
    <dbReference type="NCBI Taxonomy" id="2528026"/>
    <lineage>
        <taxon>Bacteria</taxon>
        <taxon>Pseudomonadati</taxon>
        <taxon>Planctomycetota</taxon>
        <taxon>Planctomycetia</taxon>
        <taxon>Planctomycetales</taxon>
        <taxon>Planctomycetaceae</taxon>
        <taxon>Maioricimonas</taxon>
    </lineage>
</organism>
<dbReference type="Proteomes" id="UP000320496">
    <property type="component" value="Chromosome"/>
</dbReference>
<dbReference type="InterPro" id="IPR007630">
    <property type="entry name" value="RNA_pol_sigma70_r4"/>
</dbReference>
<accession>A0A517ZAU1</accession>
<evidence type="ECO:0000256" key="5">
    <source>
        <dbReference type="ARBA" id="ARBA00023163"/>
    </source>
</evidence>
<dbReference type="InterPro" id="IPR039425">
    <property type="entry name" value="RNA_pol_sigma-70-like"/>
</dbReference>
<comment type="similarity">
    <text evidence="1">Belongs to the sigma-70 factor family. ECF subfamily.</text>
</comment>
<dbReference type="PANTHER" id="PTHR43133:SF8">
    <property type="entry name" value="RNA POLYMERASE SIGMA FACTOR HI_1459-RELATED"/>
    <property type="match status" value="1"/>
</dbReference>
<evidence type="ECO:0000259" key="6">
    <source>
        <dbReference type="Pfam" id="PF04542"/>
    </source>
</evidence>
<gene>
    <name evidence="8" type="ORF">Mal4_38940</name>
</gene>
<dbReference type="InterPro" id="IPR013324">
    <property type="entry name" value="RNA_pol_sigma_r3/r4-like"/>
</dbReference>
<dbReference type="InterPro" id="IPR007627">
    <property type="entry name" value="RNA_pol_sigma70_r2"/>
</dbReference>
<dbReference type="KEGG" id="mri:Mal4_38940"/>
<dbReference type="SUPFAM" id="SSF88946">
    <property type="entry name" value="Sigma2 domain of RNA polymerase sigma factors"/>
    <property type="match status" value="1"/>
</dbReference>
<dbReference type="PANTHER" id="PTHR43133">
    <property type="entry name" value="RNA POLYMERASE ECF-TYPE SIGMA FACTO"/>
    <property type="match status" value="1"/>
</dbReference>
<dbReference type="GO" id="GO:0006352">
    <property type="term" value="P:DNA-templated transcription initiation"/>
    <property type="evidence" value="ECO:0007669"/>
    <property type="project" value="InterPro"/>
</dbReference>
<evidence type="ECO:0000256" key="1">
    <source>
        <dbReference type="ARBA" id="ARBA00010641"/>
    </source>
</evidence>
<feature type="domain" description="RNA polymerase sigma-70 region 4" evidence="7">
    <location>
        <begin position="162"/>
        <end position="192"/>
    </location>
</feature>
<dbReference type="Gene3D" id="1.10.10.10">
    <property type="entry name" value="Winged helix-like DNA-binding domain superfamily/Winged helix DNA-binding domain"/>
    <property type="match status" value="1"/>
</dbReference>
<keyword evidence="2" id="KW-0805">Transcription regulation</keyword>
<evidence type="ECO:0000256" key="3">
    <source>
        <dbReference type="ARBA" id="ARBA00023082"/>
    </source>
</evidence>
<evidence type="ECO:0000259" key="7">
    <source>
        <dbReference type="Pfam" id="PF04545"/>
    </source>
</evidence>
<sequence length="205" mass="23445">MKTLGGDSSTSITLIDRARQFESEAWNRLCYIYGPLVYRWARLVGLQDSDAADIAQDVFLTVSRRIESFDHSRPGASFRGWLKVITRNKIGDWLREQQAVAVANGGSTAHELLYRVPELWDDEPSSDAVADQERGVLLRTLEMIRTEFEPTTWQAFWESTAEERPTDEIAERLGMTRHAVRQAKYRVLRRLRSEIGGETNGTELL</sequence>
<evidence type="ECO:0000313" key="9">
    <source>
        <dbReference type="Proteomes" id="UP000320496"/>
    </source>
</evidence>
<name>A0A517ZAU1_9PLAN</name>
<keyword evidence="9" id="KW-1185">Reference proteome</keyword>
<evidence type="ECO:0000256" key="2">
    <source>
        <dbReference type="ARBA" id="ARBA00023015"/>
    </source>
</evidence>
<dbReference type="SUPFAM" id="SSF88659">
    <property type="entry name" value="Sigma3 and sigma4 domains of RNA polymerase sigma factors"/>
    <property type="match status" value="1"/>
</dbReference>
<dbReference type="InterPro" id="IPR013325">
    <property type="entry name" value="RNA_pol_sigma_r2"/>
</dbReference>
<dbReference type="InterPro" id="IPR014284">
    <property type="entry name" value="RNA_pol_sigma-70_dom"/>
</dbReference>
<keyword evidence="5" id="KW-0804">Transcription</keyword>
<dbReference type="InterPro" id="IPR036388">
    <property type="entry name" value="WH-like_DNA-bd_sf"/>
</dbReference>
<keyword evidence="3" id="KW-0731">Sigma factor</keyword>
<keyword evidence="4" id="KW-0238">DNA-binding</keyword>